<dbReference type="InterPro" id="IPR038717">
    <property type="entry name" value="Tc1-like_DDE_dom"/>
</dbReference>
<dbReference type="SUPFAM" id="SSF46689">
    <property type="entry name" value="Homeodomain-like"/>
    <property type="match status" value="1"/>
</dbReference>
<dbReference type="AlphaFoldDB" id="A0A9W7CU86"/>
<feature type="domain" description="Tc1-like transposase DDE" evidence="1">
    <location>
        <begin position="145"/>
        <end position="262"/>
    </location>
</feature>
<dbReference type="EMBL" id="BSXT01001262">
    <property type="protein sequence ID" value="GMF40627.1"/>
    <property type="molecule type" value="Genomic_DNA"/>
</dbReference>
<protein>
    <submittedName>
        <fullName evidence="2">Unnamed protein product</fullName>
    </submittedName>
</protein>
<gene>
    <name evidence="2" type="ORF">Pfra01_001253300</name>
</gene>
<comment type="caution">
    <text evidence="2">The sequence shown here is derived from an EMBL/GenBank/DDBJ whole genome shotgun (WGS) entry which is preliminary data.</text>
</comment>
<dbReference type="GO" id="GO:0003676">
    <property type="term" value="F:nucleic acid binding"/>
    <property type="evidence" value="ECO:0007669"/>
    <property type="project" value="InterPro"/>
</dbReference>
<dbReference type="OrthoDB" id="79420at2759"/>
<dbReference type="Proteomes" id="UP001165121">
    <property type="component" value="Unassembled WGS sequence"/>
</dbReference>
<dbReference type="PANTHER" id="PTHR46564">
    <property type="entry name" value="TRANSPOSASE"/>
    <property type="match status" value="1"/>
</dbReference>
<name>A0A9W7CU86_9STRA</name>
<reference evidence="2" key="1">
    <citation type="submission" date="2023-04" db="EMBL/GenBank/DDBJ databases">
        <title>Phytophthora fragariaefolia NBRC 109709.</title>
        <authorList>
            <person name="Ichikawa N."/>
            <person name="Sato H."/>
            <person name="Tonouchi N."/>
        </authorList>
    </citation>
    <scope>NUCLEOTIDE SEQUENCE</scope>
    <source>
        <strain evidence="2">NBRC 109709</strain>
    </source>
</reference>
<dbReference type="InterPro" id="IPR036397">
    <property type="entry name" value="RNaseH_sf"/>
</dbReference>
<evidence type="ECO:0000313" key="2">
    <source>
        <dbReference type="EMBL" id="GMF40627.1"/>
    </source>
</evidence>
<keyword evidence="3" id="KW-1185">Reference proteome</keyword>
<accession>A0A9W7CU86</accession>
<evidence type="ECO:0000259" key="1">
    <source>
        <dbReference type="Pfam" id="PF13358"/>
    </source>
</evidence>
<organism evidence="2 3">
    <name type="scientific">Phytophthora fragariaefolia</name>
    <dbReference type="NCBI Taxonomy" id="1490495"/>
    <lineage>
        <taxon>Eukaryota</taxon>
        <taxon>Sar</taxon>
        <taxon>Stramenopiles</taxon>
        <taxon>Oomycota</taxon>
        <taxon>Peronosporomycetes</taxon>
        <taxon>Peronosporales</taxon>
        <taxon>Peronosporaceae</taxon>
        <taxon>Phytophthora</taxon>
    </lineage>
</organism>
<dbReference type="Pfam" id="PF13358">
    <property type="entry name" value="DDE_3"/>
    <property type="match status" value="1"/>
</dbReference>
<proteinExistence type="predicted"/>
<dbReference type="InterPro" id="IPR009057">
    <property type="entry name" value="Homeodomain-like_sf"/>
</dbReference>
<evidence type="ECO:0000313" key="3">
    <source>
        <dbReference type="Proteomes" id="UP001165121"/>
    </source>
</evidence>
<dbReference type="PANTHER" id="PTHR46564:SF1">
    <property type="entry name" value="TRANSPOSASE"/>
    <property type="match status" value="1"/>
</dbReference>
<dbReference type="Gene3D" id="3.30.420.10">
    <property type="entry name" value="Ribonuclease H-like superfamily/Ribonuclease H"/>
    <property type="match status" value="1"/>
</dbReference>
<sequence>MRQQAHPNTIIHYLYGFYCLGYSRVELSIIYNKAVRTIGNWINTYEETGTFQHTPSGHDNTFTAAHRQWLCNLYSKHPLAYLDEAQDAFQSAHQISISKSTVWRLLHECGLTRKVLERRAMHIKEADVFRFVEELSLINRCHANLVFLDEVSFDNRGMIRKRGYSLKGLTIAIRGDFQRKPRVSVLTFIGVTGVIDSNDTVGSFDRVEFVKCCSDFAYSTRGNVHQYPGSNSVWILDGASIHRHPEIVHFLRSIGIVPIFLPV</sequence>